<feature type="compositionally biased region" description="Acidic residues" evidence="2">
    <location>
        <begin position="855"/>
        <end position="867"/>
    </location>
</feature>
<dbReference type="PROSITE" id="PS00626">
    <property type="entry name" value="RCC1_2"/>
    <property type="match status" value="2"/>
</dbReference>
<dbReference type="RefSeq" id="WP_264514290.1">
    <property type="nucleotide sequence ID" value="NZ_JAPDDR010000007.1"/>
</dbReference>
<evidence type="ECO:0000256" key="3">
    <source>
        <dbReference type="SAM" id="SignalP"/>
    </source>
</evidence>
<evidence type="ECO:0000313" key="5">
    <source>
        <dbReference type="EMBL" id="MCW1914755.1"/>
    </source>
</evidence>
<reference evidence="5" key="1">
    <citation type="submission" date="2022-10" db="EMBL/GenBank/DDBJ databases">
        <title>Luteolibacter sp. GHJ8, whole genome shotgun sequencing project.</title>
        <authorList>
            <person name="Zhao G."/>
            <person name="Shen L."/>
        </authorList>
    </citation>
    <scope>NUCLEOTIDE SEQUENCE</scope>
    <source>
        <strain evidence="5">GHJ8</strain>
    </source>
</reference>
<keyword evidence="6" id="KW-1185">Reference proteome</keyword>
<dbReference type="Pfam" id="PF25390">
    <property type="entry name" value="WD40_RLD"/>
    <property type="match status" value="2"/>
</dbReference>
<feature type="domain" description="RCC1-like" evidence="4">
    <location>
        <begin position="485"/>
        <end position="733"/>
    </location>
</feature>
<dbReference type="InterPro" id="IPR011043">
    <property type="entry name" value="Gal_Oxase/kelch_b-propeller"/>
</dbReference>
<dbReference type="PRINTS" id="PR00633">
    <property type="entry name" value="RCCNDNSATION"/>
</dbReference>
<dbReference type="InterPro" id="IPR058923">
    <property type="entry name" value="RCC1-like_dom"/>
</dbReference>
<dbReference type="InterPro" id="IPR028974">
    <property type="entry name" value="TSP_type-3_rpt"/>
</dbReference>
<feature type="chain" id="PRO_5045996426" description="RCC1-like domain-containing protein" evidence="3">
    <location>
        <begin position="27"/>
        <end position="913"/>
    </location>
</feature>
<dbReference type="Proteomes" id="UP001165653">
    <property type="component" value="Unassembled WGS sequence"/>
</dbReference>
<dbReference type="EMBL" id="JAPDDR010000007">
    <property type="protein sequence ID" value="MCW1914755.1"/>
    <property type="molecule type" value="Genomic_DNA"/>
</dbReference>
<organism evidence="5 6">
    <name type="scientific">Luteolibacter rhizosphaerae</name>
    <dbReference type="NCBI Taxonomy" id="2989719"/>
    <lineage>
        <taxon>Bacteria</taxon>
        <taxon>Pseudomonadati</taxon>
        <taxon>Verrucomicrobiota</taxon>
        <taxon>Verrucomicrobiia</taxon>
        <taxon>Verrucomicrobiales</taxon>
        <taxon>Verrucomicrobiaceae</taxon>
        <taxon>Luteolibacter</taxon>
    </lineage>
</organism>
<dbReference type="PROSITE" id="PS50012">
    <property type="entry name" value="RCC1_3"/>
    <property type="match status" value="11"/>
</dbReference>
<dbReference type="InterPro" id="IPR000408">
    <property type="entry name" value="Reg_chr_condens"/>
</dbReference>
<dbReference type="SUPFAM" id="SSF103647">
    <property type="entry name" value="TSP type-3 repeat"/>
    <property type="match status" value="1"/>
</dbReference>
<evidence type="ECO:0000259" key="4">
    <source>
        <dbReference type="Pfam" id="PF25390"/>
    </source>
</evidence>
<dbReference type="PANTHER" id="PTHR22870">
    <property type="entry name" value="REGULATOR OF CHROMOSOME CONDENSATION"/>
    <property type="match status" value="1"/>
</dbReference>
<protein>
    <recommendedName>
        <fullName evidence="4">RCC1-like domain-containing protein</fullName>
    </recommendedName>
</protein>
<proteinExistence type="predicted"/>
<feature type="signal peptide" evidence="3">
    <location>
        <begin position="1"/>
        <end position="26"/>
    </location>
</feature>
<evidence type="ECO:0000256" key="2">
    <source>
        <dbReference type="SAM" id="MobiDB-lite"/>
    </source>
</evidence>
<dbReference type="PANTHER" id="PTHR22870:SF408">
    <property type="entry name" value="OS09G0560450 PROTEIN"/>
    <property type="match status" value="1"/>
</dbReference>
<dbReference type="InterPro" id="IPR051210">
    <property type="entry name" value="Ub_ligase/GEF_domain"/>
</dbReference>
<dbReference type="Pfam" id="PF00415">
    <property type="entry name" value="RCC1"/>
    <property type="match status" value="2"/>
</dbReference>
<dbReference type="Gene3D" id="4.10.1080.10">
    <property type="entry name" value="TSP type-3 repeat"/>
    <property type="match status" value="1"/>
</dbReference>
<comment type="caution">
    <text evidence="5">The sequence shown here is derived from an EMBL/GenBank/DDBJ whole genome shotgun (WGS) entry which is preliminary data.</text>
</comment>
<evidence type="ECO:0000256" key="1">
    <source>
        <dbReference type="ARBA" id="ARBA00022737"/>
    </source>
</evidence>
<dbReference type="SUPFAM" id="SSF50965">
    <property type="entry name" value="Galactose oxidase, central domain"/>
    <property type="match status" value="1"/>
</dbReference>
<dbReference type="Gene3D" id="2.130.10.30">
    <property type="entry name" value="Regulator of chromosome condensation 1/beta-lactamase-inhibitor protein II"/>
    <property type="match status" value="5"/>
</dbReference>
<feature type="domain" description="RCC1-like" evidence="4">
    <location>
        <begin position="30"/>
        <end position="334"/>
    </location>
</feature>
<sequence length="913" mass="93042">MTSSLLGFNLAAIGLVASFTIASASAAEQKVISGGIYHSVMLKEDGTVWAWGNNSAGQLGNNSTTHSSAPVQVSTSSGPLTGILKIDAGGNHCLALKDDGTLWAWGAGYYGQLGVGSNTNSSLAVQVKDAAGSSYLTGVVDIDAATEFSTALLGSGVMYAWGRNNTYQLGDGTATDSNLPKLVSLGQSAVGISAGGSHTFAILSDGSVKAWGSGGVGELGLGVIGHKSTPTTVPGLTGVAQISSGVHHTLARMTDGTVKAWGWHALGNGTYGSSSSPVNVSNLTGVTEISAGYFTSMAIRGSDKSAWAWGSNNDGRLGIGSLDSPDIPQKLTAISNVEGLSAPLGAFSLVVTEDGTVWAAGVNDFGQLGDGVPQDRKVPEQVPALGPVRAISSRYEHVLALRQDGGVWAWGANGGKLGDGNMGASSFPVPVSNLTDAVEVSAGDFFSLARRSNGSVAAWGEGWEGMLGSGNDNGSAVPVAVSGINNAIKVSAGSVHSLALLADGSVKSWGYGYDGQLGNGAAVSSNTPVNVSTLTSGVSDVSAGDYFGLALKSGEVWAWGGNYAGEVGDGTTTTRLSPVKVTGLSNVTAISAGVSYALAVNNGEVRAWGINSYGNLGNGTVSSSSTPVRAGTLTDVVAVKAGYSHSMALKSDGTVWAWGYNGAGQIGNDGVTNQLTPVQVTRLDGAKAITNGSGTSFALKEDGRISAWGRNPFGALADNVAPIPGLPIVVPGVNRKHASPVLTMSPADATVVPMGSDVIISGSYALGDAAMDSSFFYSRGIEMNVDAMAPFAWSFRPDSYGDIEINQIGLDFNSATSVPKSIRLRVPYDHDSDGMPDWWEVEHFGTISATPSGDADGDGLSNEDEFDLGTSPMDSDTDGDGIPDASDTNPLEPETIPLPSATGQIFVWAPLEK</sequence>
<keyword evidence="1" id="KW-0677">Repeat</keyword>
<dbReference type="InterPro" id="IPR009091">
    <property type="entry name" value="RCC1/BLIP-II"/>
</dbReference>
<keyword evidence="3" id="KW-0732">Signal</keyword>
<gene>
    <name evidence="5" type="ORF">OJ996_14300</name>
</gene>
<feature type="region of interest" description="Disordered" evidence="2">
    <location>
        <begin position="849"/>
        <end position="902"/>
    </location>
</feature>
<name>A0ABT3G4G8_9BACT</name>
<dbReference type="SUPFAM" id="SSF50985">
    <property type="entry name" value="RCC1/BLIP-II"/>
    <property type="match status" value="2"/>
</dbReference>
<accession>A0ABT3G4G8</accession>
<evidence type="ECO:0000313" key="6">
    <source>
        <dbReference type="Proteomes" id="UP001165653"/>
    </source>
</evidence>